<evidence type="ECO:0000256" key="2">
    <source>
        <dbReference type="ARBA" id="ARBA00022801"/>
    </source>
</evidence>
<reference evidence="4" key="1">
    <citation type="submission" date="2022-12" db="EMBL/GenBank/DDBJ databases">
        <authorList>
            <person name="Krivoruchko A.V."/>
            <person name="Elkin A."/>
        </authorList>
    </citation>
    <scope>NUCLEOTIDE SEQUENCE</scope>
    <source>
        <strain evidence="4">IEGM 1391</strain>
    </source>
</reference>
<feature type="domain" description="SMP-30/Gluconolactonase/LRE-like region" evidence="3">
    <location>
        <begin position="9"/>
        <end position="260"/>
    </location>
</feature>
<dbReference type="Gene3D" id="2.120.10.30">
    <property type="entry name" value="TolB, C-terminal domain"/>
    <property type="match status" value="1"/>
</dbReference>
<dbReference type="PANTHER" id="PTHR47572:SF4">
    <property type="entry name" value="LACTONASE DRP35"/>
    <property type="match status" value="1"/>
</dbReference>
<comment type="similarity">
    <text evidence="1">Belongs to the SMP-30/CGR1 family.</text>
</comment>
<accession>A0ABT4MGA7</accession>
<dbReference type="Pfam" id="PF08450">
    <property type="entry name" value="SGL"/>
    <property type="match status" value="1"/>
</dbReference>
<evidence type="ECO:0000313" key="4">
    <source>
        <dbReference type="EMBL" id="MCZ4519460.1"/>
    </source>
</evidence>
<dbReference type="PANTHER" id="PTHR47572">
    <property type="entry name" value="LIPOPROTEIN-RELATED"/>
    <property type="match status" value="1"/>
</dbReference>
<gene>
    <name evidence="4" type="ORF">O4220_13130</name>
</gene>
<keyword evidence="2" id="KW-0378">Hydrolase</keyword>
<evidence type="ECO:0000313" key="5">
    <source>
        <dbReference type="Proteomes" id="UP001081071"/>
    </source>
</evidence>
<name>A0ABT4MGA7_9NOCA</name>
<proteinExistence type="inferred from homology"/>
<evidence type="ECO:0000259" key="3">
    <source>
        <dbReference type="Pfam" id="PF08450"/>
    </source>
</evidence>
<dbReference type="EMBL" id="JAPWIJ010000005">
    <property type="protein sequence ID" value="MCZ4519460.1"/>
    <property type="molecule type" value="Genomic_DNA"/>
</dbReference>
<organism evidence="4 5">
    <name type="scientific">Rhodococcus ruber</name>
    <dbReference type="NCBI Taxonomy" id="1830"/>
    <lineage>
        <taxon>Bacteria</taxon>
        <taxon>Bacillati</taxon>
        <taxon>Actinomycetota</taxon>
        <taxon>Actinomycetes</taxon>
        <taxon>Mycobacteriales</taxon>
        <taxon>Nocardiaceae</taxon>
        <taxon>Rhodococcus</taxon>
    </lineage>
</organism>
<dbReference type="InterPro" id="IPR051262">
    <property type="entry name" value="SMP-30/CGR1_Lactonase"/>
</dbReference>
<dbReference type="SUPFAM" id="SSF63829">
    <property type="entry name" value="Calcium-dependent phosphotriesterase"/>
    <property type="match status" value="1"/>
</dbReference>
<evidence type="ECO:0000256" key="1">
    <source>
        <dbReference type="ARBA" id="ARBA00008853"/>
    </source>
</evidence>
<dbReference type="InterPro" id="IPR013658">
    <property type="entry name" value="SGL"/>
</dbReference>
<protein>
    <submittedName>
        <fullName evidence="4">SMP-30/gluconolactonase/LRE family protein</fullName>
    </submittedName>
</protein>
<sequence>MVDQKPFIECPRWHDGRLYFSDFYGTSVYSVEVDGAPREEVRVPGRPAGTGWLPDGQLLAVSQAEKRLYRHGADGPAVHSDMSRVMVGTANDMVVSSRGVAYVGNSGFDISDLSSFAPAPLVRVDASGIATVASEPLFFPNGSALTSDERTLIVAETMGNRLSEFDVDVDGRLGERRDWAVFGPTPATTDVMEIIGRSVVGADGICVDAEGAVWIADCYHQRVIRVAKGGEILDSIDLGDLNAYAIGMGGPSGQTLFICVAPTPFEHLCVEANAAAIWALDVPVPVR</sequence>
<comment type="caution">
    <text evidence="4">The sequence shown here is derived from an EMBL/GenBank/DDBJ whole genome shotgun (WGS) entry which is preliminary data.</text>
</comment>
<dbReference type="InterPro" id="IPR011042">
    <property type="entry name" value="6-blade_b-propeller_TolB-like"/>
</dbReference>
<dbReference type="Proteomes" id="UP001081071">
    <property type="component" value="Unassembled WGS sequence"/>
</dbReference>
<keyword evidence="5" id="KW-1185">Reference proteome</keyword>